<organism evidence="2 3">
    <name type="scientific">Dendrobium catenatum</name>
    <dbReference type="NCBI Taxonomy" id="906689"/>
    <lineage>
        <taxon>Eukaryota</taxon>
        <taxon>Viridiplantae</taxon>
        <taxon>Streptophyta</taxon>
        <taxon>Embryophyta</taxon>
        <taxon>Tracheophyta</taxon>
        <taxon>Spermatophyta</taxon>
        <taxon>Magnoliopsida</taxon>
        <taxon>Liliopsida</taxon>
        <taxon>Asparagales</taxon>
        <taxon>Orchidaceae</taxon>
        <taxon>Epidendroideae</taxon>
        <taxon>Malaxideae</taxon>
        <taxon>Dendrobiinae</taxon>
        <taxon>Dendrobium</taxon>
    </lineage>
</organism>
<proteinExistence type="predicted"/>
<dbReference type="GO" id="GO:0006383">
    <property type="term" value="P:transcription by RNA polymerase III"/>
    <property type="evidence" value="ECO:0007669"/>
    <property type="project" value="InterPro"/>
</dbReference>
<protein>
    <recommendedName>
        <fullName evidence="1">Transcription factor TFIIIC triple barrel domain-containing protein</fullName>
    </recommendedName>
</protein>
<reference evidence="2 3" key="1">
    <citation type="journal article" date="2016" name="Sci. Rep.">
        <title>The Dendrobium catenatum Lindl. genome sequence provides insights into polysaccharide synthase, floral development and adaptive evolution.</title>
        <authorList>
            <person name="Zhang G.Q."/>
            <person name="Xu Q."/>
            <person name="Bian C."/>
            <person name="Tsai W.C."/>
            <person name="Yeh C.M."/>
            <person name="Liu K.W."/>
            <person name="Yoshida K."/>
            <person name="Zhang L.S."/>
            <person name="Chang S.B."/>
            <person name="Chen F."/>
            <person name="Shi Y."/>
            <person name="Su Y.Y."/>
            <person name="Zhang Y.Q."/>
            <person name="Chen L.J."/>
            <person name="Yin Y."/>
            <person name="Lin M."/>
            <person name="Huang H."/>
            <person name="Deng H."/>
            <person name="Wang Z.W."/>
            <person name="Zhu S.L."/>
            <person name="Zhao X."/>
            <person name="Deng C."/>
            <person name="Niu S.C."/>
            <person name="Huang J."/>
            <person name="Wang M."/>
            <person name="Liu G.H."/>
            <person name="Yang H.J."/>
            <person name="Xiao X.J."/>
            <person name="Hsiao Y.Y."/>
            <person name="Wu W.L."/>
            <person name="Chen Y.Y."/>
            <person name="Mitsuda N."/>
            <person name="Ohme-Takagi M."/>
            <person name="Luo Y.B."/>
            <person name="Van de Peer Y."/>
            <person name="Liu Z.J."/>
        </authorList>
    </citation>
    <scope>NUCLEOTIDE SEQUENCE [LARGE SCALE GENOMIC DNA]</scope>
    <source>
        <tissue evidence="2">The whole plant</tissue>
    </source>
</reference>
<sequence>MFVCLSFELENMEASLENDEEYVLLDLENVCMQADIPANAPYTLSGLDTLNPTLTIGNRLKLIGEYQETIGTCYMFCERDAEAAVKKTDIGSCGGNFPKNQQHTGGPNQSPCKQIRLVASTQKILKFRLQADVQAENAL</sequence>
<evidence type="ECO:0000313" key="2">
    <source>
        <dbReference type="EMBL" id="PKU65694.1"/>
    </source>
</evidence>
<dbReference type="EMBL" id="KZ503318">
    <property type="protein sequence ID" value="PKU65694.1"/>
    <property type="molecule type" value="Genomic_DNA"/>
</dbReference>
<dbReference type="GO" id="GO:0000127">
    <property type="term" value="C:transcription factor TFIIIC complex"/>
    <property type="evidence" value="ECO:0007669"/>
    <property type="project" value="TreeGrafter"/>
</dbReference>
<evidence type="ECO:0000313" key="3">
    <source>
        <dbReference type="Proteomes" id="UP000233837"/>
    </source>
</evidence>
<dbReference type="PANTHER" id="PTHR21860:SF2">
    <property type="entry name" value="GENERAL TRANSCRIPTION FACTOR 3C POLYPEPTIDE 6"/>
    <property type="match status" value="1"/>
</dbReference>
<reference evidence="2 3" key="2">
    <citation type="journal article" date="2017" name="Nature">
        <title>The Apostasia genome and the evolution of orchids.</title>
        <authorList>
            <person name="Zhang G.Q."/>
            <person name="Liu K.W."/>
            <person name="Li Z."/>
            <person name="Lohaus R."/>
            <person name="Hsiao Y.Y."/>
            <person name="Niu S.C."/>
            <person name="Wang J.Y."/>
            <person name="Lin Y.C."/>
            <person name="Xu Q."/>
            <person name="Chen L.J."/>
            <person name="Yoshida K."/>
            <person name="Fujiwara S."/>
            <person name="Wang Z.W."/>
            <person name="Zhang Y.Q."/>
            <person name="Mitsuda N."/>
            <person name="Wang M."/>
            <person name="Liu G.H."/>
            <person name="Pecoraro L."/>
            <person name="Huang H.X."/>
            <person name="Xiao X.J."/>
            <person name="Lin M."/>
            <person name="Wu X.Y."/>
            <person name="Wu W.L."/>
            <person name="Chen Y.Y."/>
            <person name="Chang S.B."/>
            <person name="Sakamoto S."/>
            <person name="Ohme-Takagi M."/>
            <person name="Yagi M."/>
            <person name="Zeng S.J."/>
            <person name="Shen C.Y."/>
            <person name="Yeh C.M."/>
            <person name="Luo Y.B."/>
            <person name="Tsai W.C."/>
            <person name="Van de Peer Y."/>
            <person name="Liu Z.J."/>
        </authorList>
    </citation>
    <scope>NUCLEOTIDE SEQUENCE [LARGE SCALE GENOMIC DNA]</scope>
    <source>
        <tissue evidence="2">The whole plant</tissue>
    </source>
</reference>
<dbReference type="Proteomes" id="UP000233837">
    <property type="component" value="Unassembled WGS sequence"/>
</dbReference>
<dbReference type="InterPro" id="IPR019481">
    <property type="entry name" value="TFIIIC_triple_barrel"/>
</dbReference>
<dbReference type="PANTHER" id="PTHR21860">
    <property type="entry name" value="TRANSCRIPTION INITIATION FACTOR IIIC TFIIIC , POLYPEPTIDE 6-RELATED"/>
    <property type="match status" value="1"/>
</dbReference>
<dbReference type="InterPro" id="IPR042771">
    <property type="entry name" value="GTF3C6-like"/>
</dbReference>
<evidence type="ECO:0000259" key="1">
    <source>
        <dbReference type="Pfam" id="PF10419"/>
    </source>
</evidence>
<dbReference type="Pfam" id="PF10419">
    <property type="entry name" value="TFIIIC_sub6"/>
    <property type="match status" value="1"/>
</dbReference>
<dbReference type="AlphaFoldDB" id="A0A2I0VQK3"/>
<name>A0A2I0VQK3_9ASPA</name>
<feature type="domain" description="Transcription factor TFIIIC triple barrel" evidence="1">
    <location>
        <begin position="19"/>
        <end position="128"/>
    </location>
</feature>
<gene>
    <name evidence="2" type="ORF">MA16_Dca009731</name>
</gene>
<accession>A0A2I0VQK3</accession>
<dbReference type="STRING" id="906689.A0A2I0VQK3"/>
<dbReference type="Gene3D" id="2.60.40.4370">
    <property type="match status" value="1"/>
</dbReference>
<keyword evidence="3" id="KW-1185">Reference proteome</keyword>
<dbReference type="FunFam" id="2.60.40.4370:FF:000002">
    <property type="entry name" value="Transcription factor TFIIIC, tau55-related protein"/>
    <property type="match status" value="1"/>
</dbReference>